<dbReference type="InterPro" id="IPR016039">
    <property type="entry name" value="Thiolase-like"/>
</dbReference>
<evidence type="ECO:0000313" key="2">
    <source>
        <dbReference type="EMBL" id="PLW35680.1"/>
    </source>
</evidence>
<proteinExistence type="predicted"/>
<name>A0A2N5UD73_9BASI</name>
<gene>
    <name evidence="2" type="ORF">PCANC_13819</name>
</gene>
<feature type="region of interest" description="Disordered" evidence="1">
    <location>
        <begin position="284"/>
        <end position="356"/>
    </location>
</feature>
<keyword evidence="3" id="KW-1185">Reference proteome</keyword>
<dbReference type="GO" id="GO:0016746">
    <property type="term" value="F:acyltransferase activity"/>
    <property type="evidence" value="ECO:0007669"/>
    <property type="project" value="InterPro"/>
</dbReference>
<protein>
    <submittedName>
        <fullName evidence="2">Uncharacterized protein</fullName>
    </submittedName>
</protein>
<evidence type="ECO:0000313" key="3">
    <source>
        <dbReference type="Proteomes" id="UP000235388"/>
    </source>
</evidence>
<evidence type="ECO:0000256" key="1">
    <source>
        <dbReference type="SAM" id="MobiDB-lite"/>
    </source>
</evidence>
<comment type="caution">
    <text evidence="2">The sequence shown here is derived from an EMBL/GenBank/DDBJ whole genome shotgun (WGS) entry which is preliminary data.</text>
</comment>
<feature type="region of interest" description="Disordered" evidence="1">
    <location>
        <begin position="505"/>
        <end position="526"/>
    </location>
</feature>
<dbReference type="Gene3D" id="3.40.47.10">
    <property type="match status" value="1"/>
</dbReference>
<organism evidence="2 3">
    <name type="scientific">Puccinia coronata f. sp. avenae</name>
    <dbReference type="NCBI Taxonomy" id="200324"/>
    <lineage>
        <taxon>Eukaryota</taxon>
        <taxon>Fungi</taxon>
        <taxon>Dikarya</taxon>
        <taxon>Basidiomycota</taxon>
        <taxon>Pucciniomycotina</taxon>
        <taxon>Pucciniomycetes</taxon>
        <taxon>Pucciniales</taxon>
        <taxon>Pucciniaceae</taxon>
        <taxon>Puccinia</taxon>
    </lineage>
</organism>
<feature type="region of interest" description="Disordered" evidence="1">
    <location>
        <begin position="1"/>
        <end position="21"/>
    </location>
</feature>
<sequence>MSFHELIDRTTGAQPCPSEKRDQVVHLRSLSHSPKQASNFHSDFPDISNDSKIPQPVNDYITHRDTLYSSVLRISGADMGHESWGFLKETEIVNLYINGSSSHIPSFDSPNLERFPLYRKSHPMFCILTLSNGIEAKANHHPVKISPRANFILPMPKPCLDFDNKASMTFSRVSLELATITGPVKFVDGKLKNGKQYVAWVVAQTEDPVDDSQVQSKCEAQILATTGVRFIEHELFRGYDPKQKGYTQEIELNHDLEKNVKIVIPKAITFDRLVAGEFPTGSGWDARGKHKVSHNQIEDEQHPSTEKPEAWAEGLGSPSKQGERGGGGSFRPPPNPIRKSVSNLTTLSLHPSTSSRGSTACREIEWLLDPPLLVQKDSYVMLPVSDVGSDMPMIDPAVALSAARKPVAAIPPLPSLPEGNPSLLISKGLSGGSRRSLSFRVCPLQLQHPPQYPPTLREGETRKNFTIRAAPSSFTLNSNHRKTATARTNACSTCLVNPALHRPSSVESVAHSSSPAGPDQSKNLADNPEIRAVFALSDLKSKLATTSLP</sequence>
<accession>A0A2N5UD73</accession>
<feature type="compositionally biased region" description="Low complexity" evidence="1">
    <location>
        <begin position="342"/>
        <end position="355"/>
    </location>
</feature>
<dbReference type="AlphaFoldDB" id="A0A2N5UD73"/>
<reference evidence="2 3" key="1">
    <citation type="submission" date="2017-11" db="EMBL/GenBank/DDBJ databases">
        <title>De novo assembly and phasing of dikaryotic genomes from two isolates of Puccinia coronata f. sp. avenae, the causal agent of oat crown rust.</title>
        <authorList>
            <person name="Miller M.E."/>
            <person name="Zhang Y."/>
            <person name="Omidvar V."/>
            <person name="Sperschneider J."/>
            <person name="Schwessinger B."/>
            <person name="Raley C."/>
            <person name="Palmer J.M."/>
            <person name="Garnica D."/>
            <person name="Upadhyaya N."/>
            <person name="Rathjen J."/>
            <person name="Taylor J.M."/>
            <person name="Park R.F."/>
            <person name="Dodds P.N."/>
            <person name="Hirsch C.D."/>
            <person name="Kianian S.F."/>
            <person name="Figueroa M."/>
        </authorList>
    </citation>
    <scope>NUCLEOTIDE SEQUENCE [LARGE SCALE GENOMIC DNA]</scope>
    <source>
        <strain evidence="2">12NC29</strain>
    </source>
</reference>
<dbReference type="OrthoDB" id="3011575at2759"/>
<feature type="compositionally biased region" description="Low complexity" evidence="1">
    <location>
        <begin position="505"/>
        <end position="516"/>
    </location>
</feature>
<dbReference type="EMBL" id="PGCJ01000253">
    <property type="protein sequence ID" value="PLW35680.1"/>
    <property type="molecule type" value="Genomic_DNA"/>
</dbReference>
<feature type="compositionally biased region" description="Basic and acidic residues" evidence="1">
    <location>
        <begin position="296"/>
        <end position="310"/>
    </location>
</feature>
<dbReference type="STRING" id="200324.A0A2N5UD73"/>
<dbReference type="Proteomes" id="UP000235388">
    <property type="component" value="Unassembled WGS sequence"/>
</dbReference>